<organism evidence="2 3">
    <name type="scientific">Oribacterium asaccharolyticum ACB7</name>
    <dbReference type="NCBI Taxonomy" id="796944"/>
    <lineage>
        <taxon>Bacteria</taxon>
        <taxon>Bacillati</taxon>
        <taxon>Bacillota</taxon>
        <taxon>Clostridia</taxon>
        <taxon>Lachnospirales</taxon>
        <taxon>Lachnospiraceae</taxon>
        <taxon>Oribacterium</taxon>
    </lineage>
</organism>
<evidence type="ECO:0000313" key="2">
    <source>
        <dbReference type="EMBL" id="EHL14411.1"/>
    </source>
</evidence>
<accession>G9WR75</accession>
<name>G9WR75_9FIRM</name>
<comment type="caution">
    <text evidence="2">The sequence shown here is derived from an EMBL/GenBank/DDBJ whole genome shotgun (WGS) entry which is preliminary data.</text>
</comment>
<gene>
    <name evidence="2" type="ORF">HMPREF9624_01591</name>
</gene>
<reference evidence="2 3" key="1">
    <citation type="submission" date="2011-08" db="EMBL/GenBank/DDBJ databases">
        <title>The Genome Sequence of Oribacterium sp. ACB7.</title>
        <authorList>
            <consortium name="The Broad Institute Genome Sequencing Platform"/>
            <person name="Earl A."/>
            <person name="Ward D."/>
            <person name="Feldgarden M."/>
            <person name="Gevers D."/>
            <person name="Sizova M."/>
            <person name="Hazen A."/>
            <person name="Epstein S."/>
            <person name="Young S.K."/>
            <person name="Zeng Q."/>
            <person name="Gargeya S."/>
            <person name="Fitzgerald M."/>
            <person name="Haas B."/>
            <person name="Abouelleil A."/>
            <person name="Alvarado L."/>
            <person name="Arachchi H.M."/>
            <person name="Berlin A."/>
            <person name="Brown A."/>
            <person name="Chapman S.B."/>
            <person name="Chen Z."/>
            <person name="Dunbar C."/>
            <person name="Freedman E."/>
            <person name="Gearin G."/>
            <person name="Gellesch M."/>
            <person name="Goldberg J."/>
            <person name="Griggs A."/>
            <person name="Gujja S."/>
            <person name="Heiman D."/>
            <person name="Howarth C."/>
            <person name="Larson L."/>
            <person name="Lui A."/>
            <person name="MacDonald P.J.P."/>
            <person name="Montmayeur A."/>
            <person name="Murphy C."/>
            <person name="Neiman D."/>
            <person name="Pearson M."/>
            <person name="Priest M."/>
            <person name="Roberts A."/>
            <person name="Saif S."/>
            <person name="Shea T."/>
            <person name="Shenoy N."/>
            <person name="Sisk P."/>
            <person name="Stolte C."/>
            <person name="Sykes S."/>
            <person name="Wortman J."/>
            <person name="Nusbaum C."/>
            <person name="Birren B."/>
        </authorList>
    </citation>
    <scope>NUCLEOTIDE SEQUENCE [LARGE SCALE GENOMIC DNA]</scope>
    <source>
        <strain evidence="2 3">ACB7</strain>
    </source>
</reference>
<protein>
    <submittedName>
        <fullName evidence="2">Uncharacterized protein</fullName>
    </submittedName>
</protein>
<evidence type="ECO:0000256" key="1">
    <source>
        <dbReference type="SAM" id="MobiDB-lite"/>
    </source>
</evidence>
<dbReference type="AlphaFoldDB" id="G9WR75"/>
<sequence length="133" mass="14431">MASNLTLKQVKNMLAKAGLSISEEKRTGNNLGTTLKLTNGCIVNCWDKGTANCQGKNKEVAESILTDVKLANNQNLKEVFVVYGHDGNARTQHFLCGEPIHVSGEQKQPPPGHYPVHQRPAAGVNETEKPLLS</sequence>
<evidence type="ECO:0000313" key="3">
    <source>
        <dbReference type="Proteomes" id="UP000003527"/>
    </source>
</evidence>
<dbReference type="EMBL" id="AFZD01000002">
    <property type="protein sequence ID" value="EHL14411.1"/>
    <property type="molecule type" value="Genomic_DNA"/>
</dbReference>
<keyword evidence="3" id="KW-1185">Reference proteome</keyword>
<proteinExistence type="predicted"/>
<dbReference type="HOGENOM" id="CLU_1904623_0_0_9"/>
<feature type="region of interest" description="Disordered" evidence="1">
    <location>
        <begin position="101"/>
        <end position="133"/>
    </location>
</feature>
<dbReference type="Proteomes" id="UP000003527">
    <property type="component" value="Unassembled WGS sequence"/>
</dbReference>